<gene>
    <name evidence="1" type="ORF">Syun_017721</name>
</gene>
<sequence length="60" mass="6863">MRKGEIQRHWFCCKLNSQSKGSEKWSLEGNANEIIKAVSCRVWRNASLVVNLLAENVTND</sequence>
<dbReference type="Proteomes" id="UP001420932">
    <property type="component" value="Unassembled WGS sequence"/>
</dbReference>
<evidence type="ECO:0000313" key="1">
    <source>
        <dbReference type="EMBL" id="KAK9128924.1"/>
    </source>
</evidence>
<proteinExistence type="predicted"/>
<accession>A0AAP0J7F4</accession>
<comment type="caution">
    <text evidence="1">The sequence shown here is derived from an EMBL/GenBank/DDBJ whole genome shotgun (WGS) entry which is preliminary data.</text>
</comment>
<name>A0AAP0J7F4_9MAGN</name>
<reference evidence="1 2" key="1">
    <citation type="submission" date="2024-01" db="EMBL/GenBank/DDBJ databases">
        <title>Genome assemblies of Stephania.</title>
        <authorList>
            <person name="Yang L."/>
        </authorList>
    </citation>
    <scope>NUCLEOTIDE SEQUENCE [LARGE SCALE GENOMIC DNA]</scope>
    <source>
        <strain evidence="1">YNDBR</strain>
        <tissue evidence="1">Leaf</tissue>
    </source>
</reference>
<protein>
    <submittedName>
        <fullName evidence="1">Uncharacterized protein</fullName>
    </submittedName>
</protein>
<evidence type="ECO:0000313" key="2">
    <source>
        <dbReference type="Proteomes" id="UP001420932"/>
    </source>
</evidence>
<keyword evidence="2" id="KW-1185">Reference proteome</keyword>
<organism evidence="1 2">
    <name type="scientific">Stephania yunnanensis</name>
    <dbReference type="NCBI Taxonomy" id="152371"/>
    <lineage>
        <taxon>Eukaryota</taxon>
        <taxon>Viridiplantae</taxon>
        <taxon>Streptophyta</taxon>
        <taxon>Embryophyta</taxon>
        <taxon>Tracheophyta</taxon>
        <taxon>Spermatophyta</taxon>
        <taxon>Magnoliopsida</taxon>
        <taxon>Ranunculales</taxon>
        <taxon>Menispermaceae</taxon>
        <taxon>Menispermoideae</taxon>
        <taxon>Cissampelideae</taxon>
        <taxon>Stephania</taxon>
    </lineage>
</organism>
<dbReference type="EMBL" id="JBBNAF010000007">
    <property type="protein sequence ID" value="KAK9128924.1"/>
    <property type="molecule type" value="Genomic_DNA"/>
</dbReference>
<dbReference type="AlphaFoldDB" id="A0AAP0J7F4"/>